<feature type="domain" description="Amidase" evidence="6">
    <location>
        <begin position="80"/>
        <end position="553"/>
    </location>
</feature>
<gene>
    <name evidence="7" type="ORF">MPH_09164</name>
</gene>
<dbReference type="PANTHER" id="PTHR46072:SF2">
    <property type="entry name" value="AMIDASE (EUROFUNG)"/>
    <property type="match status" value="1"/>
</dbReference>
<dbReference type="InterPro" id="IPR020556">
    <property type="entry name" value="Amidase_CS"/>
</dbReference>
<dbReference type="FunCoup" id="K2RGG7">
    <property type="interactions" value="56"/>
</dbReference>
<dbReference type="PROSITE" id="PS00571">
    <property type="entry name" value="AMIDASES"/>
    <property type="match status" value="1"/>
</dbReference>
<dbReference type="Gene3D" id="3.90.1300.10">
    <property type="entry name" value="Amidase signature (AS) domain"/>
    <property type="match status" value="1"/>
</dbReference>
<dbReference type="GO" id="GO:0004040">
    <property type="term" value="F:amidase activity"/>
    <property type="evidence" value="ECO:0007669"/>
    <property type="project" value="UniProtKB-EC"/>
</dbReference>
<evidence type="ECO:0000256" key="4">
    <source>
        <dbReference type="ARBA" id="ARBA00022801"/>
    </source>
</evidence>
<dbReference type="InterPro" id="IPR023631">
    <property type="entry name" value="Amidase_dom"/>
</dbReference>
<protein>
    <recommendedName>
        <fullName evidence="3">amidase</fullName>
        <ecNumber evidence="3">3.5.1.4</ecNumber>
    </recommendedName>
</protein>
<feature type="active site" description="Charge relay system" evidence="5">
    <location>
        <position position="219"/>
    </location>
</feature>
<accession>K2RGG7</accession>
<dbReference type="PIRSF" id="PIRSF001221">
    <property type="entry name" value="Amidase_fungi"/>
    <property type="match status" value="1"/>
</dbReference>
<dbReference type="InParanoid" id="K2RGG7"/>
<dbReference type="HOGENOM" id="CLU_009600_9_2_1"/>
<comment type="similarity">
    <text evidence="2">Belongs to the amidase family.</text>
</comment>
<evidence type="ECO:0000313" key="7">
    <source>
        <dbReference type="EMBL" id="EKG13698.1"/>
    </source>
</evidence>
<name>K2RGG7_MACPH</name>
<dbReference type="EMBL" id="AHHD01000387">
    <property type="protein sequence ID" value="EKG13698.1"/>
    <property type="molecule type" value="Genomic_DNA"/>
</dbReference>
<dbReference type="eggNOG" id="KOG1212">
    <property type="taxonomic scope" value="Eukaryota"/>
</dbReference>
<organism evidence="7 8">
    <name type="scientific">Macrophomina phaseolina (strain MS6)</name>
    <name type="common">Charcoal rot fungus</name>
    <dbReference type="NCBI Taxonomy" id="1126212"/>
    <lineage>
        <taxon>Eukaryota</taxon>
        <taxon>Fungi</taxon>
        <taxon>Dikarya</taxon>
        <taxon>Ascomycota</taxon>
        <taxon>Pezizomycotina</taxon>
        <taxon>Dothideomycetes</taxon>
        <taxon>Dothideomycetes incertae sedis</taxon>
        <taxon>Botryosphaeriales</taxon>
        <taxon>Botryosphaeriaceae</taxon>
        <taxon>Macrophomina</taxon>
    </lineage>
</organism>
<dbReference type="Pfam" id="PF01425">
    <property type="entry name" value="Amidase"/>
    <property type="match status" value="1"/>
</dbReference>
<dbReference type="Proteomes" id="UP000007129">
    <property type="component" value="Unassembled WGS sequence"/>
</dbReference>
<evidence type="ECO:0000256" key="1">
    <source>
        <dbReference type="ARBA" id="ARBA00001311"/>
    </source>
</evidence>
<evidence type="ECO:0000256" key="5">
    <source>
        <dbReference type="PIRSR" id="PIRSR001221-1"/>
    </source>
</evidence>
<dbReference type="SUPFAM" id="SSF75304">
    <property type="entry name" value="Amidase signature (AS) enzymes"/>
    <property type="match status" value="1"/>
</dbReference>
<comment type="caution">
    <text evidence="7">The sequence shown here is derived from an EMBL/GenBank/DDBJ whole genome shotgun (WGS) entry which is preliminary data.</text>
</comment>
<dbReference type="AlphaFoldDB" id="K2RGG7"/>
<sequence>MSTESTELPWQRIGREKRQAIDSLLPDHWRVNAVPPAEELPDATAFPRALLSERELAITEDFAAEQLLQQLAAGHFSASEVVNAFCHRATIAHQLTNCLSEILFAEALAQAESLDSYYRTHGKTVGPLHGLPISLKDQFRVKGAETSMGYVAWLGKVETEETESWLVKQLRSLGAVVYCKTNVPTSLMTTYSFQALETNNNIIGYTTNAHNRLLSSGGSSGGEASLLALRGSILGLGSDVGASIRLPCALSNIVGLKPSHGRVPYLGVANSMEGHQTVESVIGPMGHSIGDLRLLLKSILSTRPWQADPKVINLPWRHEAENLVKSKISTKKLTFGVIRTDGMVNPHPPVTRAINETVGALRAAGYEVIEWDPPAHSEAFQILWDAFAADGGTDIHTTLAAAGEPPVPEIAVSYGKALGHLPVATVNDLWATQARKAAFQARYLSYWAASAARTTSGEPIDALIAPAAPSASFKPTEGKYFGYTGVFNVLDYSAAVVRSATRVDKEKDGRAEGYVPLNDFDGAVAGDYDPEVFHGMPIGLQVVCQRLEEEKVLAVAEEVQRVLDEVKTY</sequence>
<comment type="catalytic activity">
    <reaction evidence="1">
        <text>a monocarboxylic acid amide + H2O = a monocarboxylate + NH4(+)</text>
        <dbReference type="Rhea" id="RHEA:12020"/>
        <dbReference type="ChEBI" id="CHEBI:15377"/>
        <dbReference type="ChEBI" id="CHEBI:28938"/>
        <dbReference type="ChEBI" id="CHEBI:35757"/>
        <dbReference type="ChEBI" id="CHEBI:83628"/>
        <dbReference type="EC" id="3.5.1.4"/>
    </reaction>
</comment>
<feature type="active site" description="Acyl-ester intermediate" evidence="5">
    <location>
        <position position="243"/>
    </location>
</feature>
<dbReference type="VEuPathDB" id="FungiDB:MPH_09164"/>
<proteinExistence type="inferred from homology"/>
<dbReference type="InterPro" id="IPR036928">
    <property type="entry name" value="AS_sf"/>
</dbReference>
<evidence type="ECO:0000256" key="3">
    <source>
        <dbReference type="ARBA" id="ARBA00012922"/>
    </source>
</evidence>
<dbReference type="STRING" id="1126212.K2RGG7"/>
<evidence type="ECO:0000256" key="2">
    <source>
        <dbReference type="ARBA" id="ARBA00009199"/>
    </source>
</evidence>
<dbReference type="EC" id="3.5.1.4" evidence="3"/>
<evidence type="ECO:0000259" key="6">
    <source>
        <dbReference type="Pfam" id="PF01425"/>
    </source>
</evidence>
<dbReference type="PANTHER" id="PTHR46072">
    <property type="entry name" value="AMIDASE-RELATED-RELATED"/>
    <property type="match status" value="1"/>
</dbReference>
<dbReference type="OrthoDB" id="6428749at2759"/>
<feature type="active site" description="Charge relay system" evidence="5">
    <location>
        <position position="136"/>
    </location>
</feature>
<keyword evidence="4" id="KW-0378">Hydrolase</keyword>
<evidence type="ECO:0000313" key="8">
    <source>
        <dbReference type="Proteomes" id="UP000007129"/>
    </source>
</evidence>
<reference evidence="7 8" key="1">
    <citation type="journal article" date="2012" name="BMC Genomics">
        <title>Tools to kill: Genome of one of the most destructive plant pathogenic fungi Macrophomina phaseolina.</title>
        <authorList>
            <person name="Islam M.S."/>
            <person name="Haque M.S."/>
            <person name="Islam M.M."/>
            <person name="Emdad E.M."/>
            <person name="Halim A."/>
            <person name="Hossen Q.M.M."/>
            <person name="Hossain M.Z."/>
            <person name="Ahmed B."/>
            <person name="Rahim S."/>
            <person name="Rahman M.S."/>
            <person name="Alam M.M."/>
            <person name="Hou S."/>
            <person name="Wan X."/>
            <person name="Saito J.A."/>
            <person name="Alam M."/>
        </authorList>
    </citation>
    <scope>NUCLEOTIDE SEQUENCE [LARGE SCALE GENOMIC DNA]</scope>
    <source>
        <strain evidence="7 8">MS6</strain>
    </source>
</reference>